<proteinExistence type="predicted"/>
<dbReference type="RefSeq" id="WP_195032804.1">
    <property type="nucleotide sequence ID" value="NZ_JADLRE010000006.1"/>
</dbReference>
<keyword evidence="2" id="KW-1185">Reference proteome</keyword>
<reference evidence="1 2" key="1">
    <citation type="submission" date="2020-10" db="EMBL/GenBank/DDBJ databases">
        <title>Identification of Nocardia species via Next-generation sequencing and recognition of intraspecies genetic diversity.</title>
        <authorList>
            <person name="Li P."/>
            <person name="Li P."/>
            <person name="Lu B."/>
        </authorList>
    </citation>
    <scope>NUCLEOTIDE SEQUENCE [LARGE SCALE GENOMIC DNA]</scope>
    <source>
        <strain evidence="1 2">N-11</strain>
    </source>
</reference>
<sequence length="139" mass="14897">MSERHPVLGTWEVIADGAPFAYHVMQFHPGGTMLQSNPDHGNRATSDSNGMGSWRSDGDRVTGAFLEFTVDRTDPAVVRKGIVAFDLEVTGDRFTGSATATFYELSGAPVRAPVTARLSGRRFDGSTAHRAALNRSATA</sequence>
<protein>
    <recommendedName>
        <fullName evidence="3">Lipocalin-like domain-containing protein</fullName>
    </recommendedName>
</protein>
<accession>A0ABS0C7N4</accession>
<comment type="caution">
    <text evidence="1">The sequence shown here is derived from an EMBL/GenBank/DDBJ whole genome shotgun (WGS) entry which is preliminary data.</text>
</comment>
<gene>
    <name evidence="1" type="ORF">IU470_10705</name>
</gene>
<organism evidence="1 2">
    <name type="scientific">Nocardia abscessus</name>
    <dbReference type="NCBI Taxonomy" id="120957"/>
    <lineage>
        <taxon>Bacteria</taxon>
        <taxon>Bacillati</taxon>
        <taxon>Actinomycetota</taxon>
        <taxon>Actinomycetes</taxon>
        <taxon>Mycobacteriales</taxon>
        <taxon>Nocardiaceae</taxon>
        <taxon>Nocardia</taxon>
    </lineage>
</organism>
<name>A0ABS0C7N4_9NOCA</name>
<evidence type="ECO:0000313" key="2">
    <source>
        <dbReference type="Proteomes" id="UP000807309"/>
    </source>
</evidence>
<evidence type="ECO:0008006" key="3">
    <source>
        <dbReference type="Google" id="ProtNLM"/>
    </source>
</evidence>
<dbReference type="EMBL" id="JADLRE010000006">
    <property type="protein sequence ID" value="MBF6225572.1"/>
    <property type="molecule type" value="Genomic_DNA"/>
</dbReference>
<dbReference type="Proteomes" id="UP000807309">
    <property type="component" value="Unassembled WGS sequence"/>
</dbReference>
<evidence type="ECO:0000313" key="1">
    <source>
        <dbReference type="EMBL" id="MBF6225572.1"/>
    </source>
</evidence>